<accession>A0A6J7ERW6</accession>
<evidence type="ECO:0000313" key="1">
    <source>
        <dbReference type="EMBL" id="CAB4883930.1"/>
    </source>
</evidence>
<gene>
    <name evidence="1" type="ORF">UFOPK3482_00393</name>
</gene>
<name>A0A6J7ERW6_9ZZZZ</name>
<reference evidence="1" key="1">
    <citation type="submission" date="2020-05" db="EMBL/GenBank/DDBJ databases">
        <authorList>
            <person name="Chiriac C."/>
            <person name="Salcher M."/>
            <person name="Ghai R."/>
            <person name="Kavagutti S V."/>
        </authorList>
    </citation>
    <scope>NUCLEOTIDE SEQUENCE</scope>
</reference>
<dbReference type="EMBL" id="CAFBLZ010000021">
    <property type="protein sequence ID" value="CAB4883930.1"/>
    <property type="molecule type" value="Genomic_DNA"/>
</dbReference>
<sequence length="57" mass="6559">MWKLNLSIILVAIAAISISRRMRLSGRYERDDKKAVDLSPWKSLDRGIDPSTKDENK</sequence>
<proteinExistence type="predicted"/>
<organism evidence="1">
    <name type="scientific">freshwater metagenome</name>
    <dbReference type="NCBI Taxonomy" id="449393"/>
    <lineage>
        <taxon>unclassified sequences</taxon>
        <taxon>metagenomes</taxon>
        <taxon>ecological metagenomes</taxon>
    </lineage>
</organism>
<protein>
    <submittedName>
        <fullName evidence="1">Unannotated protein</fullName>
    </submittedName>
</protein>
<dbReference type="AlphaFoldDB" id="A0A6J7ERW6"/>